<evidence type="ECO:0000256" key="1">
    <source>
        <dbReference type="ARBA" id="ARBA00004141"/>
    </source>
</evidence>
<evidence type="ECO:0000256" key="3">
    <source>
        <dbReference type="ARBA" id="ARBA00022692"/>
    </source>
</evidence>
<reference evidence="14" key="1">
    <citation type="journal article" date="2019" name="Int. J. Syst. Evol. Microbiol.">
        <title>The Global Catalogue of Microorganisms (GCM) 10K type strain sequencing project: providing services to taxonomists for standard genome sequencing and annotation.</title>
        <authorList>
            <consortium name="The Broad Institute Genomics Platform"/>
            <consortium name="The Broad Institute Genome Sequencing Center for Infectious Disease"/>
            <person name="Wu L."/>
            <person name="Ma J."/>
        </authorList>
    </citation>
    <scope>NUCLEOTIDE SEQUENCE [LARGE SCALE GENOMIC DNA]</scope>
    <source>
        <strain evidence="14">NBRC 111756</strain>
    </source>
</reference>
<evidence type="ECO:0000313" key="14">
    <source>
        <dbReference type="Proteomes" id="UP001596422"/>
    </source>
</evidence>
<dbReference type="InterPro" id="IPR015876">
    <property type="entry name" value="Acyl-CoA_DS"/>
</dbReference>
<evidence type="ECO:0000256" key="9">
    <source>
        <dbReference type="ARBA" id="ARBA00023136"/>
    </source>
</evidence>
<evidence type="ECO:0000256" key="10">
    <source>
        <dbReference type="SAM" id="Phobius"/>
    </source>
</evidence>
<dbReference type="EMBL" id="JBHSWE010000001">
    <property type="protein sequence ID" value="MFC6671998.1"/>
    <property type="molecule type" value="Genomic_DNA"/>
</dbReference>
<dbReference type="InterPro" id="IPR005804">
    <property type="entry name" value="FA_desaturase_dom"/>
</dbReference>
<feature type="domain" description="Fatty acid desaturase" evidence="11">
    <location>
        <begin position="9"/>
        <end position="229"/>
    </location>
</feature>
<evidence type="ECO:0000256" key="5">
    <source>
        <dbReference type="ARBA" id="ARBA00022989"/>
    </source>
</evidence>
<evidence type="ECO:0000256" key="2">
    <source>
        <dbReference type="ARBA" id="ARBA00008749"/>
    </source>
</evidence>
<evidence type="ECO:0000259" key="12">
    <source>
        <dbReference type="Pfam" id="PF01610"/>
    </source>
</evidence>
<evidence type="ECO:0000313" key="13">
    <source>
        <dbReference type="EMBL" id="MFC6671998.1"/>
    </source>
</evidence>
<keyword evidence="6 13" id="KW-0560">Oxidoreductase</keyword>
<keyword evidence="14" id="KW-1185">Reference proteome</keyword>
<dbReference type="RefSeq" id="WP_379910467.1">
    <property type="nucleotide sequence ID" value="NZ_JBHSWE010000001.1"/>
</dbReference>
<dbReference type="Proteomes" id="UP001596422">
    <property type="component" value="Unassembled WGS sequence"/>
</dbReference>
<keyword evidence="3 10" id="KW-0812">Transmembrane</keyword>
<organism evidence="13 14">
    <name type="scientific">Marinobacterium aestuariivivens</name>
    <dbReference type="NCBI Taxonomy" id="1698799"/>
    <lineage>
        <taxon>Bacteria</taxon>
        <taxon>Pseudomonadati</taxon>
        <taxon>Pseudomonadota</taxon>
        <taxon>Gammaproteobacteria</taxon>
        <taxon>Oceanospirillales</taxon>
        <taxon>Oceanospirillaceae</taxon>
        <taxon>Marinobacterium</taxon>
    </lineage>
</organism>
<keyword evidence="7" id="KW-0408">Iron</keyword>
<dbReference type="PANTHER" id="PTHR11351">
    <property type="entry name" value="ACYL-COA DESATURASE"/>
    <property type="match status" value="1"/>
</dbReference>
<dbReference type="GO" id="GO:0016491">
    <property type="term" value="F:oxidoreductase activity"/>
    <property type="evidence" value="ECO:0007669"/>
    <property type="project" value="UniProtKB-KW"/>
</dbReference>
<name>A0ABW2A3B0_9GAMM</name>
<feature type="domain" description="Transposase IS204/IS1001/IS1096/IS1165 DDE" evidence="12">
    <location>
        <begin position="279"/>
        <end position="379"/>
    </location>
</feature>
<keyword evidence="9 10" id="KW-0472">Membrane</keyword>
<evidence type="ECO:0000256" key="6">
    <source>
        <dbReference type="ARBA" id="ARBA00023002"/>
    </source>
</evidence>
<accession>A0ABW2A3B0</accession>
<dbReference type="CDD" id="cd03505">
    <property type="entry name" value="Delta9-FADS-like"/>
    <property type="match status" value="1"/>
</dbReference>
<feature type="transmembrane region" description="Helical" evidence="10">
    <location>
        <begin position="136"/>
        <end position="157"/>
    </location>
</feature>
<dbReference type="Pfam" id="PF01610">
    <property type="entry name" value="DDE_Tnp_ISL3"/>
    <property type="match status" value="1"/>
</dbReference>
<dbReference type="Pfam" id="PF00487">
    <property type="entry name" value="FA_desaturase"/>
    <property type="match status" value="1"/>
</dbReference>
<dbReference type="PANTHER" id="PTHR11351:SF33">
    <property type="entry name" value="DELTA-9 FATTY ACID DESATURASE, DESA"/>
    <property type="match status" value="1"/>
</dbReference>
<dbReference type="InterPro" id="IPR002560">
    <property type="entry name" value="Transposase_DDE"/>
</dbReference>
<protein>
    <submittedName>
        <fullName evidence="13">Fatty acid desaturase</fullName>
        <ecNumber evidence="13">1.14.19.-</ecNumber>
    </submittedName>
</protein>
<dbReference type="EC" id="1.14.19.-" evidence="13"/>
<evidence type="ECO:0000256" key="7">
    <source>
        <dbReference type="ARBA" id="ARBA00023004"/>
    </source>
</evidence>
<keyword evidence="4" id="KW-0276">Fatty acid metabolism</keyword>
<evidence type="ECO:0000256" key="8">
    <source>
        <dbReference type="ARBA" id="ARBA00023098"/>
    </source>
</evidence>
<comment type="similarity">
    <text evidence="2">Belongs to the fatty acid desaturase type 2 family.</text>
</comment>
<keyword evidence="8" id="KW-0443">Lipid metabolism</keyword>
<comment type="subcellular location">
    <subcellularLocation>
        <location evidence="1">Membrane</location>
        <topology evidence="1">Multi-pass membrane protein</topology>
    </subcellularLocation>
</comment>
<keyword evidence="5 10" id="KW-1133">Transmembrane helix</keyword>
<evidence type="ECO:0000259" key="11">
    <source>
        <dbReference type="Pfam" id="PF00487"/>
    </source>
</evidence>
<feature type="transmembrane region" description="Helical" evidence="10">
    <location>
        <begin position="12"/>
        <end position="32"/>
    </location>
</feature>
<gene>
    <name evidence="13" type="ORF">ACFQDL_19465</name>
</gene>
<proteinExistence type="inferred from homology"/>
<sequence>MLDGLFPLPWWGYVIALLALTHGTIVSVTIFLHRAQAHRSLTLHPAISHLFRFWLWLTTGMVTREWVAIHRKHHAHCDADGDPHSPQLLGISRVLWRGAELYRQAAKGDDAMLERYGQGTPDDWLERHLYSRHRSLGLGLMLLIDLLCFGVPGLSIWALQMAWIPFFAAGVINGLGHWGGYRNFETADASTNLLPFAVLIGGEELHNNHHAAPASPRLSFRWFELDIGWAYIRLLSWLRLARIRQTGLLPKLAADLSPRTWSSRLHVLSVYGKRVLLPLLKRECRGATRAQRRLLKRARWLMLREKRKLTEQQRHCLDRSLSLSRRLAIAYDYQLRLRALWQLPGRSTDKLRLALQDWCQDARQSGIDSLAEFAELVLRAQQRDPALARS</sequence>
<comment type="caution">
    <text evidence="13">The sequence shown here is derived from an EMBL/GenBank/DDBJ whole genome shotgun (WGS) entry which is preliminary data.</text>
</comment>
<evidence type="ECO:0000256" key="4">
    <source>
        <dbReference type="ARBA" id="ARBA00022832"/>
    </source>
</evidence>